<feature type="region of interest" description="Disordered" evidence="1">
    <location>
        <begin position="29"/>
        <end position="67"/>
    </location>
</feature>
<dbReference type="EMBL" id="BNCQ01000014">
    <property type="protein sequence ID" value="GIM03692.1"/>
    <property type="molecule type" value="Genomic_DNA"/>
</dbReference>
<evidence type="ECO:0000313" key="2">
    <source>
        <dbReference type="EMBL" id="GIM03692.1"/>
    </source>
</evidence>
<feature type="region of interest" description="Disordered" evidence="1">
    <location>
        <begin position="79"/>
        <end position="101"/>
    </location>
</feature>
<evidence type="ECO:0000256" key="1">
    <source>
        <dbReference type="SAM" id="MobiDB-lite"/>
    </source>
</evidence>
<protein>
    <submittedName>
        <fullName evidence="2">Uncharacterized protein</fullName>
    </submittedName>
</protein>
<gene>
    <name evidence="2" type="ORF">Vretimale_8364</name>
</gene>
<reference evidence="2" key="1">
    <citation type="journal article" date="2021" name="Proc. Natl. Acad. Sci. U.S.A.">
        <title>Three genomes in the algal genus Volvox reveal the fate of a haploid sex-determining region after a transition to homothallism.</title>
        <authorList>
            <person name="Yamamoto K."/>
            <person name="Hamaji T."/>
            <person name="Kawai-Toyooka H."/>
            <person name="Matsuzaki R."/>
            <person name="Takahashi F."/>
            <person name="Nishimura Y."/>
            <person name="Kawachi M."/>
            <person name="Noguchi H."/>
            <person name="Minakuchi Y."/>
            <person name="Umen J.G."/>
            <person name="Toyoda A."/>
            <person name="Nozaki H."/>
        </authorList>
    </citation>
    <scope>NUCLEOTIDE SEQUENCE</scope>
    <source>
        <strain evidence="2">NIES-3785</strain>
    </source>
</reference>
<proteinExistence type="predicted"/>
<comment type="caution">
    <text evidence="2">The sequence shown here is derived from an EMBL/GenBank/DDBJ whole genome shotgun (WGS) entry which is preliminary data.</text>
</comment>
<evidence type="ECO:0000313" key="3">
    <source>
        <dbReference type="Proteomes" id="UP000722791"/>
    </source>
</evidence>
<accession>A0A8J4GB41</accession>
<dbReference type="Proteomes" id="UP000722791">
    <property type="component" value="Unassembled WGS sequence"/>
</dbReference>
<feature type="compositionally biased region" description="Basic and acidic residues" evidence="1">
    <location>
        <begin position="84"/>
        <end position="101"/>
    </location>
</feature>
<feature type="compositionally biased region" description="Polar residues" evidence="1">
    <location>
        <begin position="46"/>
        <end position="64"/>
    </location>
</feature>
<sequence length="101" mass="10437">MPSRRGSKPYLAAGIAKNAAAYSCSGAISPTKKPSPCMASTAGARGSTSINDSHPTPNRLTSPSKMMPATCVGWSGVSPVLQSEDSRSSIEHRGGLRFEGK</sequence>
<dbReference type="AlphaFoldDB" id="A0A8J4GB41"/>
<name>A0A8J4GB41_9CHLO</name>
<organism evidence="2 3">
    <name type="scientific">Volvox reticuliferus</name>
    <dbReference type="NCBI Taxonomy" id="1737510"/>
    <lineage>
        <taxon>Eukaryota</taxon>
        <taxon>Viridiplantae</taxon>
        <taxon>Chlorophyta</taxon>
        <taxon>core chlorophytes</taxon>
        <taxon>Chlorophyceae</taxon>
        <taxon>CS clade</taxon>
        <taxon>Chlamydomonadales</taxon>
        <taxon>Volvocaceae</taxon>
        <taxon>Volvox</taxon>
    </lineage>
</organism>